<name>A0A011PRC5_ACCRE</name>
<evidence type="ECO:0000313" key="3">
    <source>
        <dbReference type="Proteomes" id="UP000022141"/>
    </source>
</evidence>
<comment type="caution">
    <text evidence="2">The sequence shown here is derived from an EMBL/GenBank/DDBJ whole genome shotgun (WGS) entry which is preliminary data.</text>
</comment>
<sequence>MKTDAIIRTLWLFAFVSAAIPADATPFSVVTTPTSAEQGKPIHISLFDSSVASLEAADFWLVFDSNVFSDFSAATGSATTGFSLVAGTPVAAGGSLVEVAVSLATFGAPVDGLAGSLVDVSFLIKPNAALGDSELYFEAKPFSDYAIPSTSGWVTVMAAQVPEPVSAMLLGIGMLALATVFRRRS</sequence>
<accession>A0A011PRC5</accession>
<keyword evidence="3" id="KW-1185">Reference proteome</keyword>
<gene>
    <name evidence="2" type="ORF">AW11_01138</name>
</gene>
<dbReference type="EMBL" id="JEMY01000011">
    <property type="protein sequence ID" value="EXI89956.1"/>
    <property type="molecule type" value="Genomic_DNA"/>
</dbReference>
<evidence type="ECO:0000313" key="2">
    <source>
        <dbReference type="EMBL" id="EXI89956.1"/>
    </source>
</evidence>
<feature type="signal peptide" evidence="1">
    <location>
        <begin position="1"/>
        <end position="24"/>
    </location>
</feature>
<protein>
    <recommendedName>
        <fullName evidence="4">PEP-CTERM protein-sorting domain-containing protein</fullName>
    </recommendedName>
</protein>
<organism evidence="2 3">
    <name type="scientific">Accumulibacter regalis</name>
    <dbReference type="NCBI Taxonomy" id="522306"/>
    <lineage>
        <taxon>Bacteria</taxon>
        <taxon>Pseudomonadati</taxon>
        <taxon>Pseudomonadota</taxon>
        <taxon>Betaproteobacteria</taxon>
        <taxon>Candidatus Accumulibacter</taxon>
    </lineage>
</organism>
<dbReference type="InterPro" id="IPR013424">
    <property type="entry name" value="Ice-binding_C"/>
</dbReference>
<dbReference type="InterPro" id="IPR008965">
    <property type="entry name" value="CBM2/CBM3_carb-bd_dom_sf"/>
</dbReference>
<evidence type="ECO:0000256" key="1">
    <source>
        <dbReference type="SAM" id="SignalP"/>
    </source>
</evidence>
<dbReference type="AlphaFoldDB" id="A0A011PRC5"/>
<dbReference type="Proteomes" id="UP000022141">
    <property type="component" value="Unassembled WGS sequence"/>
</dbReference>
<proteinExistence type="predicted"/>
<dbReference type="SUPFAM" id="SSF49384">
    <property type="entry name" value="Carbohydrate-binding domain"/>
    <property type="match status" value="1"/>
</dbReference>
<keyword evidence="1" id="KW-0732">Signal</keyword>
<dbReference type="Gene3D" id="2.60.40.680">
    <property type="match status" value="1"/>
</dbReference>
<feature type="chain" id="PRO_5001462921" description="PEP-CTERM protein-sorting domain-containing protein" evidence="1">
    <location>
        <begin position="25"/>
        <end position="185"/>
    </location>
</feature>
<dbReference type="NCBIfam" id="TIGR02595">
    <property type="entry name" value="PEP_CTERM"/>
    <property type="match status" value="1"/>
</dbReference>
<evidence type="ECO:0008006" key="4">
    <source>
        <dbReference type="Google" id="ProtNLM"/>
    </source>
</evidence>
<dbReference type="GO" id="GO:0030246">
    <property type="term" value="F:carbohydrate binding"/>
    <property type="evidence" value="ECO:0007669"/>
    <property type="project" value="InterPro"/>
</dbReference>
<reference evidence="2" key="1">
    <citation type="submission" date="2014-02" db="EMBL/GenBank/DDBJ databases">
        <title>Expanding our view of genomic diversity in Candidatus Accumulibacter clades.</title>
        <authorList>
            <person name="Skennerton C.T."/>
            <person name="Barr J.J."/>
            <person name="Slater F.R."/>
            <person name="Bond P.L."/>
            <person name="Tyson G.W."/>
        </authorList>
    </citation>
    <scope>NUCLEOTIDE SEQUENCE [LARGE SCALE GENOMIC DNA]</scope>
</reference>